<dbReference type="Pfam" id="PF00078">
    <property type="entry name" value="RVT_1"/>
    <property type="match status" value="1"/>
</dbReference>
<dbReference type="EMBL" id="CM000780">
    <property type="protein sequence ID" value="AQK49916.1"/>
    <property type="molecule type" value="Genomic_DNA"/>
</dbReference>
<dbReference type="PROSITE" id="PS50878">
    <property type="entry name" value="RT_POL"/>
    <property type="match status" value="1"/>
</dbReference>
<accession>A0A1D6PTE9</accession>
<evidence type="ECO:0000313" key="1">
    <source>
        <dbReference type="EMBL" id="AQK49916.1"/>
    </source>
</evidence>
<dbReference type="PANTHER" id="PTHR23227:SF67">
    <property type="entry name" value="CRANIOFACIAL DEVELOPMENT PROTEIN 2-LIKE"/>
    <property type="match status" value="1"/>
</dbReference>
<dbReference type="Gene3D" id="3.60.10.10">
    <property type="entry name" value="Endonuclease/exonuclease/phosphatase"/>
    <property type="match status" value="1"/>
</dbReference>
<reference evidence="1" key="1">
    <citation type="submission" date="2015-12" db="EMBL/GenBank/DDBJ databases">
        <title>Update maize B73 reference genome by single molecule sequencing technologies.</title>
        <authorList>
            <consortium name="Maize Genome Sequencing Project"/>
            <person name="Ware D."/>
        </authorList>
    </citation>
    <scope>NUCLEOTIDE SEQUENCE</scope>
    <source>
        <tissue evidence="1">Seedling</tissue>
    </source>
</reference>
<gene>
    <name evidence="1" type="ORF">ZEAMMB73_Zm00001d049246</name>
</gene>
<dbReference type="CDD" id="cd09076">
    <property type="entry name" value="L1-EN"/>
    <property type="match status" value="1"/>
</dbReference>
<organism evidence="1">
    <name type="scientific">Zea mays</name>
    <name type="common">Maize</name>
    <dbReference type="NCBI Taxonomy" id="4577"/>
    <lineage>
        <taxon>Eukaryota</taxon>
        <taxon>Viridiplantae</taxon>
        <taxon>Streptophyta</taxon>
        <taxon>Embryophyta</taxon>
        <taxon>Tracheophyta</taxon>
        <taxon>Spermatophyta</taxon>
        <taxon>Magnoliopsida</taxon>
        <taxon>Liliopsida</taxon>
        <taxon>Poales</taxon>
        <taxon>Poaceae</taxon>
        <taxon>PACMAD clade</taxon>
        <taxon>Panicoideae</taxon>
        <taxon>Andropogonodae</taxon>
        <taxon>Andropogoneae</taxon>
        <taxon>Tripsacinae</taxon>
        <taxon>Zea</taxon>
    </lineage>
</organism>
<dbReference type="SMR" id="A0A1D6PTE9"/>
<sequence length="747" mass="84514">MKPQRKSLGRNPLSDAPYRNPGMVLNEQGSGRHPLSDASSLDLEPVISEQGSGRRILSGALHRRPGVVENEQGSLHLPRRVRRVRKLVEPTRVRVGSWNVGSLIGKLREIVDIAVRRRVNILCVQETKWKGQKAKEVEGIGFKLWYTGTAANKSEVDVLIDKSLKDGVVDVKRLGDRIILVKLVIGDLVLNVISAYAPQVGLNENSKREFWEGLEDMVSSVPVGEKLFIGGDLNDHVGTSSTSFEGVHGGFGFGTRNQEGEEILNFALAYDMFIANTFFRKRKSHLVTFSSGQHTSQIDFVLLRKEDRHACLDCKVISGECVVTQHKLVVADFRFKIRLQRNKHNKVTRTKWWKLKGDVAQTFKERVIEEGPWAEEGDTNIMWRKMATCIRKIASEEFGLSQGNRREVKDTWWWNKDVQKAIKEKKDCYKRLHHDKCADNIEKYRIAKKSAKRAVSRARCQAYDDLYQRGFIRRIQEYEVKEALKRMKVGKAMGPDGIPIEVWRCLGDIAIVWLTKLFNTIFRTNRMPDEWRRNIYTNVVTSVRTSDGDTDDFPLNIGLHQGSVFSPYLFALVIDEVTRDIQGDISWCMLFADDVVIIEESRSGVSQKLELWRQTLEAKGFRLNRSKTEYMKCDFSAMGYEDGDVSLDGHNWHHGSEIWHVDAREQKEADCRLGAMMVGHGRSGVGSWDAPSIEVSEGARIVGSGATMVGMVGCASHRRSARVRVVGSRDVPSIEVSEGGEVVGQGW</sequence>
<name>A0A1D6PTE9_MAIZE</name>
<protein>
    <submittedName>
        <fullName evidence="1">Retrovirus-related Pol polyprotein LINE-1</fullName>
    </submittedName>
</protein>
<proteinExistence type="predicted"/>
<dbReference type="FunFam" id="3.60.10.10:FF:000052">
    <property type="entry name" value="Retrovirus-related Pol polyprotein LINE-1"/>
    <property type="match status" value="1"/>
</dbReference>
<dbReference type="InterPro" id="IPR000477">
    <property type="entry name" value="RT_dom"/>
</dbReference>
<dbReference type="InterPro" id="IPR036691">
    <property type="entry name" value="Endo/exonu/phosph_ase_sf"/>
</dbReference>
<dbReference type="STRING" id="4577.A0A1D6PTE9"/>
<dbReference type="InterPro" id="IPR027124">
    <property type="entry name" value="Swc5/CFDP1/2"/>
</dbReference>
<dbReference type="Gene3D" id="3.30.70.270">
    <property type="match status" value="1"/>
</dbReference>
<dbReference type="InterPro" id="IPR043502">
    <property type="entry name" value="DNA/RNA_pol_sf"/>
</dbReference>
<dbReference type="InterPro" id="IPR043128">
    <property type="entry name" value="Rev_trsase/Diguanyl_cyclase"/>
</dbReference>
<dbReference type="PANTHER" id="PTHR23227">
    <property type="entry name" value="BUCENTAUR RELATED"/>
    <property type="match status" value="1"/>
</dbReference>
<dbReference type="AlphaFoldDB" id="A0A1D6PTE9"/>
<dbReference type="SUPFAM" id="SSF56672">
    <property type="entry name" value="DNA/RNA polymerases"/>
    <property type="match status" value="1"/>
</dbReference>
<dbReference type="SUPFAM" id="SSF56219">
    <property type="entry name" value="DNase I-like"/>
    <property type="match status" value="1"/>
</dbReference>
<dbReference type="InParanoid" id="A0A1D6PTE9"/>